<dbReference type="EMBL" id="JANBUK010004249">
    <property type="protein sequence ID" value="KAJ2764558.1"/>
    <property type="molecule type" value="Genomic_DNA"/>
</dbReference>
<evidence type="ECO:0000313" key="2">
    <source>
        <dbReference type="Proteomes" id="UP001140066"/>
    </source>
</evidence>
<dbReference type="EC" id="2.7.11.2" evidence="1"/>
<sequence>SACREIGLCRELHHENIVDLCEVVMDDNAIHMVMDYAEFDLLSIMQHHIHHLRKPMSELVVKSILWQLLNGVAYLHANFILQRDLKPANIMITSSGVVKVGDMGLARVFRRPFQTLYNGDKVVVTVWYRAPELLLGSRHYTTAIDLWSVGCIFAEMLALRPIFKGEEVKMEKKQIPFQRGQVNKIIEVLGTPTKEMWPAIELMPDFIQMKQFRHYASALKTWFTNTGHKSETGFQLLSSMLDYDPERRITAADALEHPYFKEEPKPVKHPFLEQNISYPKRRLTLDELCDAKPPPQHTKTHPDSTMPGSTSVNTVS</sequence>
<accession>A0ACC1JPI7</accession>
<keyword evidence="2" id="KW-1185">Reference proteome</keyword>
<organism evidence="1 2">
    <name type="scientific">Coemansia linderi</name>
    <dbReference type="NCBI Taxonomy" id="2663919"/>
    <lineage>
        <taxon>Eukaryota</taxon>
        <taxon>Fungi</taxon>
        <taxon>Fungi incertae sedis</taxon>
        <taxon>Zoopagomycota</taxon>
        <taxon>Kickxellomycotina</taxon>
        <taxon>Kickxellomycetes</taxon>
        <taxon>Kickxellales</taxon>
        <taxon>Kickxellaceae</taxon>
        <taxon>Coemansia</taxon>
    </lineage>
</organism>
<feature type="non-terminal residue" evidence="1">
    <location>
        <position position="1"/>
    </location>
</feature>
<protein>
    <submittedName>
        <fullName evidence="1">Cyclin-dependent protein kinase</fullName>
        <ecNumber evidence="1">2.7.11.2</ecNumber>
    </submittedName>
</protein>
<evidence type="ECO:0000313" key="1">
    <source>
        <dbReference type="EMBL" id="KAJ2764558.1"/>
    </source>
</evidence>
<dbReference type="Proteomes" id="UP001140066">
    <property type="component" value="Unassembled WGS sequence"/>
</dbReference>
<reference evidence="1" key="1">
    <citation type="submission" date="2022-07" db="EMBL/GenBank/DDBJ databases">
        <title>Phylogenomic reconstructions and comparative analyses of Kickxellomycotina fungi.</title>
        <authorList>
            <person name="Reynolds N.K."/>
            <person name="Stajich J.E."/>
            <person name="Barry K."/>
            <person name="Grigoriev I.V."/>
            <person name="Crous P."/>
            <person name="Smith M.E."/>
        </authorList>
    </citation>
    <scope>NUCLEOTIDE SEQUENCE</scope>
    <source>
        <strain evidence="1">BCRC 34191</strain>
    </source>
</reference>
<name>A0ACC1JPI7_9FUNG</name>
<keyword evidence="1" id="KW-0808">Transferase</keyword>
<proteinExistence type="predicted"/>
<keyword evidence="1" id="KW-0418">Kinase</keyword>
<comment type="caution">
    <text evidence="1">The sequence shown here is derived from an EMBL/GenBank/DDBJ whole genome shotgun (WGS) entry which is preliminary data.</text>
</comment>
<gene>
    <name evidence="1" type="primary">SSN3_2</name>
    <name evidence="1" type="ORF">GGI18_006414</name>
</gene>